<protein>
    <submittedName>
        <fullName evidence="1">Uncharacterized protein</fullName>
    </submittedName>
</protein>
<gene>
    <name evidence="1" type="ORF">PIB30_019471</name>
</gene>
<evidence type="ECO:0000313" key="1">
    <source>
        <dbReference type="EMBL" id="MED6144850.1"/>
    </source>
</evidence>
<organism evidence="1 2">
    <name type="scientific">Stylosanthes scabra</name>
    <dbReference type="NCBI Taxonomy" id="79078"/>
    <lineage>
        <taxon>Eukaryota</taxon>
        <taxon>Viridiplantae</taxon>
        <taxon>Streptophyta</taxon>
        <taxon>Embryophyta</taxon>
        <taxon>Tracheophyta</taxon>
        <taxon>Spermatophyta</taxon>
        <taxon>Magnoliopsida</taxon>
        <taxon>eudicotyledons</taxon>
        <taxon>Gunneridae</taxon>
        <taxon>Pentapetalae</taxon>
        <taxon>rosids</taxon>
        <taxon>fabids</taxon>
        <taxon>Fabales</taxon>
        <taxon>Fabaceae</taxon>
        <taxon>Papilionoideae</taxon>
        <taxon>50 kb inversion clade</taxon>
        <taxon>dalbergioids sensu lato</taxon>
        <taxon>Dalbergieae</taxon>
        <taxon>Pterocarpus clade</taxon>
        <taxon>Stylosanthes</taxon>
    </lineage>
</organism>
<sequence>MSLFHTLCLPLPLAAHRPHSSCRHLSSLPSDAVRRLHPHTLTLKLSPSLRSRQSLVVAASRESPLPQAQNVYSSLTAPTTPSCVQSLAVAFRRRSPSRAAIEEKKVLARSIDLQRREALKHHIIALIERIGLLKFELTEETD</sequence>
<name>A0ABU6T8J6_9FABA</name>
<proteinExistence type="predicted"/>
<evidence type="ECO:0000313" key="2">
    <source>
        <dbReference type="Proteomes" id="UP001341840"/>
    </source>
</evidence>
<keyword evidence="2" id="KW-1185">Reference proteome</keyword>
<comment type="caution">
    <text evidence="1">The sequence shown here is derived from an EMBL/GenBank/DDBJ whole genome shotgun (WGS) entry which is preliminary data.</text>
</comment>
<dbReference type="EMBL" id="JASCZI010090681">
    <property type="protein sequence ID" value="MED6144850.1"/>
    <property type="molecule type" value="Genomic_DNA"/>
</dbReference>
<reference evidence="1 2" key="1">
    <citation type="journal article" date="2023" name="Plants (Basel)">
        <title>Bridging the Gap: Combining Genomics and Transcriptomics Approaches to Understand Stylosanthes scabra, an Orphan Legume from the Brazilian Caatinga.</title>
        <authorList>
            <person name="Ferreira-Neto J.R.C."/>
            <person name="da Silva M.D."/>
            <person name="Binneck E."/>
            <person name="de Melo N.F."/>
            <person name="da Silva R.H."/>
            <person name="de Melo A.L.T.M."/>
            <person name="Pandolfi V."/>
            <person name="Bustamante F.O."/>
            <person name="Brasileiro-Vidal A.C."/>
            <person name="Benko-Iseppon A.M."/>
        </authorList>
    </citation>
    <scope>NUCLEOTIDE SEQUENCE [LARGE SCALE GENOMIC DNA]</scope>
    <source>
        <tissue evidence="1">Leaves</tissue>
    </source>
</reference>
<dbReference type="Proteomes" id="UP001341840">
    <property type="component" value="Unassembled WGS sequence"/>
</dbReference>
<accession>A0ABU6T8J6</accession>